<feature type="compositionally biased region" description="Basic and acidic residues" evidence="1">
    <location>
        <begin position="260"/>
        <end position="271"/>
    </location>
</feature>
<proteinExistence type="predicted"/>
<gene>
    <name evidence="2" type="ORF">CALCODRAFT_508757</name>
</gene>
<feature type="compositionally biased region" description="Basic and acidic residues" evidence="1">
    <location>
        <begin position="422"/>
        <end position="433"/>
    </location>
</feature>
<dbReference type="InParanoid" id="A0A165G3M1"/>
<feature type="compositionally biased region" description="Basic and acidic residues" evidence="1">
    <location>
        <begin position="391"/>
        <end position="406"/>
    </location>
</feature>
<dbReference type="EMBL" id="KV423962">
    <property type="protein sequence ID" value="KZT57558.1"/>
    <property type="molecule type" value="Genomic_DNA"/>
</dbReference>
<keyword evidence="3" id="KW-1185">Reference proteome</keyword>
<feature type="compositionally biased region" description="Basic and acidic residues" evidence="1">
    <location>
        <begin position="293"/>
        <end position="304"/>
    </location>
</feature>
<name>A0A165G3M1_9BASI</name>
<evidence type="ECO:0000313" key="2">
    <source>
        <dbReference type="EMBL" id="KZT57558.1"/>
    </source>
</evidence>
<feature type="region of interest" description="Disordered" evidence="1">
    <location>
        <begin position="162"/>
        <end position="461"/>
    </location>
</feature>
<protein>
    <submittedName>
        <fullName evidence="2">Uncharacterized protein</fullName>
    </submittedName>
</protein>
<sequence>MAAQETPNVQPVERIWPIGMTTEQGTMAWRNVWVTRAERVAAQWKTEGKVDGEHATSLLAMEKEANWISQNRHANVFETRWPVGPEIGTAVTIPDLLAAAKASIRSTAMNEPTGLESIKNNPEGNREVPSATDAIGANTKASEAEQPAELVQSDSIVLNNQGEHPVAPVDTGLDISTGQVHPTESETGDPSDTVLTDVKQLEKGRGNPEGLKYFNPFFNIHTPPTGRANQPYGQKAAQRGTRSDASEASNTARTIRPPRRKGEQGQHHEGLGAEDLGTADRTSERQASGPRKSSSERHAIDRGSHAFVADTSNFRRAKGKRKPVQVNERFRSEDTEKRNTEDSTPPSPTQKRLPKRALEDDDEADRGALSKGEAGGEGRLRSIGPKRRKPEGRESSGPENTEDQRVLQKKASGGVQATVCDNVRDTHAEEKSPGKGGGAKNKKPVRSRETTATPEEIDDPDPLMAQVMHATIEAAMERYDNARIELMDGWAKTKAAVQEQVDKEDERLAAAFSERARQALIEEAKRTARWLWDMYKSDREDTTGQR</sequence>
<organism evidence="2 3">
    <name type="scientific">Calocera cornea HHB12733</name>
    <dbReference type="NCBI Taxonomy" id="1353952"/>
    <lineage>
        <taxon>Eukaryota</taxon>
        <taxon>Fungi</taxon>
        <taxon>Dikarya</taxon>
        <taxon>Basidiomycota</taxon>
        <taxon>Agaricomycotina</taxon>
        <taxon>Dacrymycetes</taxon>
        <taxon>Dacrymycetales</taxon>
        <taxon>Dacrymycetaceae</taxon>
        <taxon>Calocera</taxon>
    </lineage>
</organism>
<feature type="compositionally biased region" description="Basic and acidic residues" evidence="1">
    <location>
        <begin position="328"/>
        <end position="341"/>
    </location>
</feature>
<dbReference type="Proteomes" id="UP000076842">
    <property type="component" value="Unassembled WGS sequence"/>
</dbReference>
<dbReference type="AlphaFoldDB" id="A0A165G3M1"/>
<evidence type="ECO:0000256" key="1">
    <source>
        <dbReference type="SAM" id="MobiDB-lite"/>
    </source>
</evidence>
<accession>A0A165G3M1</accession>
<reference evidence="2 3" key="1">
    <citation type="journal article" date="2016" name="Mol. Biol. Evol.">
        <title>Comparative Genomics of Early-Diverging Mushroom-Forming Fungi Provides Insights into the Origins of Lignocellulose Decay Capabilities.</title>
        <authorList>
            <person name="Nagy L.G."/>
            <person name="Riley R."/>
            <person name="Tritt A."/>
            <person name="Adam C."/>
            <person name="Daum C."/>
            <person name="Floudas D."/>
            <person name="Sun H."/>
            <person name="Yadav J.S."/>
            <person name="Pangilinan J."/>
            <person name="Larsson K.H."/>
            <person name="Matsuura K."/>
            <person name="Barry K."/>
            <person name="Labutti K."/>
            <person name="Kuo R."/>
            <person name="Ohm R.A."/>
            <person name="Bhattacharya S.S."/>
            <person name="Shirouzu T."/>
            <person name="Yoshinaga Y."/>
            <person name="Martin F.M."/>
            <person name="Grigoriev I.V."/>
            <person name="Hibbett D.S."/>
        </authorList>
    </citation>
    <scope>NUCLEOTIDE SEQUENCE [LARGE SCALE GENOMIC DNA]</scope>
    <source>
        <strain evidence="2 3">HHB12733</strain>
    </source>
</reference>
<evidence type="ECO:0000313" key="3">
    <source>
        <dbReference type="Proteomes" id="UP000076842"/>
    </source>
</evidence>